<dbReference type="InterPro" id="IPR056486">
    <property type="entry name" value="HVO_2525_N"/>
</dbReference>
<dbReference type="PANTHER" id="PTHR34236">
    <property type="entry name" value="DIMETHYL SULFOXIDE REDUCTASE TRANSCRIPTIONAL ACTIVATOR"/>
    <property type="match status" value="1"/>
</dbReference>
<dbReference type="EMBL" id="JAOPJZ010000009">
    <property type="protein sequence ID" value="MCU4752740.1"/>
    <property type="molecule type" value="Genomic_DNA"/>
</dbReference>
<dbReference type="Pfam" id="PF24279">
    <property type="entry name" value="HVO_2525_N"/>
    <property type="match status" value="1"/>
</dbReference>
<evidence type="ECO:0000256" key="1">
    <source>
        <dbReference type="ARBA" id="ARBA00023015"/>
    </source>
</evidence>
<name>A0AAP3E791_9EURY</name>
<evidence type="ECO:0000313" key="5">
    <source>
        <dbReference type="EMBL" id="MCU4752740.1"/>
    </source>
</evidence>
<keyword evidence="6" id="KW-1185">Reference proteome</keyword>
<sequence>MIGVELSLRQADCPLSAASAAQDVAFVTPHWHYHRDQGRLELRMLVDASSRGALETGLETVRDHPSTVSFDLLAKQTATARARLTMGTTEAMGTVVDHDGYLTGPFRNVDGTERWSLGFDTEAAARGALSALERNTDDQCTVTRHEAVTPSDALEHVHADTVGRRLLEAQRHLTTTERKTIERALETGYYEVPRATTLSDLAESLEVSDAAVSKTLRRAESKLLSPSLERSEWR</sequence>
<evidence type="ECO:0000313" key="6">
    <source>
        <dbReference type="Proteomes" id="UP001321047"/>
    </source>
</evidence>
<dbReference type="PANTHER" id="PTHR34236:SF1">
    <property type="entry name" value="DIMETHYL SULFOXIDE REDUCTASE TRANSCRIPTIONAL ACTIVATOR"/>
    <property type="match status" value="1"/>
</dbReference>
<evidence type="ECO:0000256" key="2">
    <source>
        <dbReference type="ARBA" id="ARBA00023163"/>
    </source>
</evidence>
<gene>
    <name evidence="5" type="ORF">OB919_12270</name>
</gene>
<protein>
    <submittedName>
        <fullName evidence="5">Helix-turn-helix domain-containing protein</fullName>
    </submittedName>
</protein>
<dbReference type="Proteomes" id="UP001321047">
    <property type="component" value="Unassembled WGS sequence"/>
</dbReference>
<dbReference type="AlphaFoldDB" id="A0AAP3E791"/>
<feature type="domain" description="HTH bat-type" evidence="3">
    <location>
        <begin position="173"/>
        <end position="224"/>
    </location>
</feature>
<proteinExistence type="predicted"/>
<comment type="caution">
    <text evidence="5">The sequence shown here is derived from an EMBL/GenBank/DDBJ whole genome shotgun (WGS) entry which is preliminary data.</text>
</comment>
<keyword evidence="2" id="KW-0804">Transcription</keyword>
<dbReference type="Pfam" id="PF04967">
    <property type="entry name" value="HTH_10"/>
    <property type="match status" value="1"/>
</dbReference>
<reference evidence="5 6" key="1">
    <citation type="submission" date="2022-09" db="EMBL/GenBank/DDBJ databases">
        <title>Enrichment on poylsaccharides allowed isolation of novel metabolic and taxonomic groups of Haloarchaea.</title>
        <authorList>
            <person name="Sorokin D.Y."/>
            <person name="Elcheninov A.G."/>
            <person name="Khizhniak T.V."/>
            <person name="Kolganova T.V."/>
            <person name="Kublanov I.V."/>
        </authorList>
    </citation>
    <scope>NUCLEOTIDE SEQUENCE [LARGE SCALE GENOMIC DNA]</scope>
    <source>
        <strain evidence="5 6">AArc-curdl1</strain>
    </source>
</reference>
<evidence type="ECO:0000259" key="3">
    <source>
        <dbReference type="Pfam" id="PF04967"/>
    </source>
</evidence>
<dbReference type="RefSeq" id="WP_342809070.1">
    <property type="nucleotide sequence ID" value="NZ_JAOPJZ010000009.1"/>
</dbReference>
<evidence type="ECO:0000259" key="4">
    <source>
        <dbReference type="Pfam" id="PF24279"/>
    </source>
</evidence>
<organism evidence="5 6">
    <name type="scientific">Natronosalvus hydrolyticus</name>
    <dbReference type="NCBI Taxonomy" id="2979988"/>
    <lineage>
        <taxon>Archaea</taxon>
        <taxon>Methanobacteriati</taxon>
        <taxon>Methanobacteriota</taxon>
        <taxon>Stenosarchaea group</taxon>
        <taxon>Halobacteria</taxon>
        <taxon>Halobacteriales</taxon>
        <taxon>Natrialbaceae</taxon>
        <taxon>Natronosalvus</taxon>
    </lineage>
</organism>
<dbReference type="InterPro" id="IPR007050">
    <property type="entry name" value="HTH_bacterioopsin"/>
</dbReference>
<accession>A0AAP3E791</accession>
<feature type="domain" description="HVO-2525 N-terminal" evidence="4">
    <location>
        <begin position="4"/>
        <end position="137"/>
    </location>
</feature>
<keyword evidence="1" id="KW-0805">Transcription regulation</keyword>